<protein>
    <submittedName>
        <fullName evidence="1">Uncharacterized protein</fullName>
    </submittedName>
</protein>
<dbReference type="AlphaFoldDB" id="A0A1B8YJA7"/>
<dbReference type="RefSeq" id="WP_065390029.1">
    <property type="nucleotide sequence ID" value="NZ_CAWMQN010000044.1"/>
</dbReference>
<name>A0A1B8YJA7_9GAMM</name>
<keyword evidence="2" id="KW-1185">Reference proteome</keyword>
<evidence type="ECO:0000313" key="1">
    <source>
        <dbReference type="EMBL" id="OCA55175.1"/>
    </source>
</evidence>
<organism evidence="1 2">
    <name type="scientific">Photorhabdus namnaonensis</name>
    <dbReference type="NCBI Taxonomy" id="1851568"/>
    <lineage>
        <taxon>Bacteria</taxon>
        <taxon>Pseudomonadati</taxon>
        <taxon>Pseudomonadota</taxon>
        <taxon>Gammaproteobacteria</taxon>
        <taxon>Enterobacterales</taxon>
        <taxon>Morganellaceae</taxon>
        <taxon>Photorhabdus</taxon>
    </lineage>
</organism>
<reference evidence="2" key="1">
    <citation type="submission" date="2015-11" db="EMBL/GenBank/DDBJ databases">
        <authorList>
            <person name="Tobias N.J."/>
            <person name="Mishra B."/>
            <person name="Gupta D.K."/>
            <person name="Thines M."/>
            <person name="Stinear T.P."/>
            <person name="Bode H.B."/>
        </authorList>
    </citation>
    <scope>NUCLEOTIDE SEQUENCE [LARGE SCALE GENOMIC DNA]</scope>
    <source>
        <strain evidence="2">PB45.5</strain>
    </source>
</reference>
<evidence type="ECO:0000313" key="2">
    <source>
        <dbReference type="Proteomes" id="UP000092665"/>
    </source>
</evidence>
<dbReference type="EMBL" id="LOIC01000044">
    <property type="protein sequence ID" value="OCA55175.1"/>
    <property type="molecule type" value="Genomic_DNA"/>
</dbReference>
<accession>A0A1B8YJA7</accession>
<sequence>MTKNTESLISACHELARTASCDDYLILNEIADKLEFLRKERDSYKEMFFDSCKGLAAIANAAGIKAEDDTGSPNQIIAEIRKIKANAIQEYADRLLDGDK</sequence>
<proteinExistence type="predicted"/>
<gene>
    <name evidence="1" type="ORF">Phpb_01793</name>
</gene>
<comment type="caution">
    <text evidence="1">The sequence shown here is derived from an EMBL/GenBank/DDBJ whole genome shotgun (WGS) entry which is preliminary data.</text>
</comment>
<dbReference type="PATRIC" id="fig|29488.15.peg.1955"/>
<dbReference type="Proteomes" id="UP000092665">
    <property type="component" value="Unassembled WGS sequence"/>
</dbReference>